<proteinExistence type="predicted"/>
<organism evidence="2">
    <name type="scientific">marine metagenome</name>
    <dbReference type="NCBI Taxonomy" id="408172"/>
    <lineage>
        <taxon>unclassified sequences</taxon>
        <taxon>metagenomes</taxon>
        <taxon>ecological metagenomes</taxon>
    </lineage>
</organism>
<feature type="region of interest" description="Disordered" evidence="1">
    <location>
        <begin position="95"/>
        <end position="114"/>
    </location>
</feature>
<accession>A0A381XPD4</accession>
<protein>
    <submittedName>
        <fullName evidence="2">Uncharacterized protein</fullName>
    </submittedName>
</protein>
<evidence type="ECO:0000256" key="1">
    <source>
        <dbReference type="SAM" id="MobiDB-lite"/>
    </source>
</evidence>
<evidence type="ECO:0000313" key="2">
    <source>
        <dbReference type="EMBL" id="SVA66271.1"/>
    </source>
</evidence>
<dbReference type="AlphaFoldDB" id="A0A381XPD4"/>
<gene>
    <name evidence="2" type="ORF">METZ01_LOCUS119125</name>
</gene>
<sequence>MTQLKELQDNLQELRSQLETTRPICPPETRPFTYQKATKNKHGEPTWNWVTVDSTVTLRRLDDPKSEQRCQELSQQIRETKDKIISLGYQPIEHGKKFRDEDCPDKLEPREAFI</sequence>
<reference evidence="2" key="1">
    <citation type="submission" date="2018-05" db="EMBL/GenBank/DDBJ databases">
        <authorList>
            <person name="Lanie J.A."/>
            <person name="Ng W.-L."/>
            <person name="Kazmierczak K.M."/>
            <person name="Andrzejewski T.M."/>
            <person name="Davidsen T.M."/>
            <person name="Wayne K.J."/>
            <person name="Tettelin H."/>
            <person name="Glass J.I."/>
            <person name="Rusch D."/>
            <person name="Podicherti R."/>
            <person name="Tsui H.-C.T."/>
            <person name="Winkler M.E."/>
        </authorList>
    </citation>
    <scope>NUCLEOTIDE SEQUENCE</scope>
</reference>
<name>A0A381XPD4_9ZZZZ</name>
<dbReference type="EMBL" id="UINC01015799">
    <property type="protein sequence ID" value="SVA66271.1"/>
    <property type="molecule type" value="Genomic_DNA"/>
</dbReference>